<gene>
    <name evidence="2" type="ORF">Ciccas_003054</name>
</gene>
<evidence type="ECO:0000313" key="3">
    <source>
        <dbReference type="Proteomes" id="UP001626550"/>
    </source>
</evidence>
<reference evidence="2 3" key="1">
    <citation type="submission" date="2024-11" db="EMBL/GenBank/DDBJ databases">
        <title>Adaptive evolution of stress response genes in parasites aligns with host niche diversity.</title>
        <authorList>
            <person name="Hahn C."/>
            <person name="Resl P."/>
        </authorList>
    </citation>
    <scope>NUCLEOTIDE SEQUENCE [LARGE SCALE GENOMIC DNA]</scope>
    <source>
        <strain evidence="2">EGGRZ-B1_66</strain>
        <tissue evidence="2">Body</tissue>
    </source>
</reference>
<protein>
    <recommendedName>
        <fullName evidence="1">Rab-GAP TBC domain-containing protein</fullName>
    </recommendedName>
</protein>
<comment type="caution">
    <text evidence="2">The sequence shown here is derived from an EMBL/GenBank/DDBJ whole genome shotgun (WGS) entry which is preliminary data.</text>
</comment>
<dbReference type="EMBL" id="JBJKFK010000262">
    <property type="protein sequence ID" value="KAL3318293.1"/>
    <property type="molecule type" value="Genomic_DNA"/>
</dbReference>
<dbReference type="InterPro" id="IPR000195">
    <property type="entry name" value="Rab-GAP-TBC_dom"/>
</dbReference>
<sequence>MNESQLVSVKSRIDKLVQRDKNVKSRKSQARCLCLAPESSLRKDLWLQILTTTKLLPPTPISTDLRELPSSFNGYELADRKLVPTYKLSENGIINLRQSLYQISIDRPELTYFPELWPMTAVLLHYLPTNAAVASVNSLMKYQYFLAQTKFEWLQRCLSIRFLIAESKFKDLCRMYSPECVKTAFLLWIIAVWNLPFTHLVCVIDCFLVEGWKVFYRAGLVVSLLLLTPSTCRLDHLSCAQHE</sequence>
<evidence type="ECO:0000259" key="1">
    <source>
        <dbReference type="Pfam" id="PF00566"/>
    </source>
</evidence>
<dbReference type="Proteomes" id="UP001626550">
    <property type="component" value="Unassembled WGS sequence"/>
</dbReference>
<organism evidence="2 3">
    <name type="scientific">Cichlidogyrus casuarinus</name>
    <dbReference type="NCBI Taxonomy" id="1844966"/>
    <lineage>
        <taxon>Eukaryota</taxon>
        <taxon>Metazoa</taxon>
        <taxon>Spiralia</taxon>
        <taxon>Lophotrochozoa</taxon>
        <taxon>Platyhelminthes</taxon>
        <taxon>Monogenea</taxon>
        <taxon>Monopisthocotylea</taxon>
        <taxon>Dactylogyridea</taxon>
        <taxon>Ancyrocephalidae</taxon>
        <taxon>Cichlidogyrus</taxon>
    </lineage>
</organism>
<keyword evidence="3" id="KW-1185">Reference proteome</keyword>
<feature type="domain" description="Rab-GAP TBC" evidence="1">
    <location>
        <begin position="86"/>
        <end position="221"/>
    </location>
</feature>
<dbReference type="Pfam" id="PF00566">
    <property type="entry name" value="RabGAP-TBC"/>
    <property type="match status" value="1"/>
</dbReference>
<accession>A0ABD2QFI0</accession>
<proteinExistence type="predicted"/>
<evidence type="ECO:0000313" key="2">
    <source>
        <dbReference type="EMBL" id="KAL3318293.1"/>
    </source>
</evidence>
<name>A0ABD2QFI0_9PLAT</name>
<dbReference type="AlphaFoldDB" id="A0ABD2QFI0"/>